<keyword evidence="2" id="KW-1185">Reference proteome</keyword>
<dbReference type="EMBL" id="JAZHXJ010000506">
    <property type="protein sequence ID" value="KAL1858938.1"/>
    <property type="molecule type" value="Genomic_DNA"/>
</dbReference>
<protein>
    <submittedName>
        <fullName evidence="1">Uncharacterized protein</fullName>
    </submittedName>
</protein>
<evidence type="ECO:0000313" key="1">
    <source>
        <dbReference type="EMBL" id="KAL1858938.1"/>
    </source>
</evidence>
<dbReference type="Proteomes" id="UP001586593">
    <property type="component" value="Unassembled WGS sequence"/>
</dbReference>
<comment type="caution">
    <text evidence="1">The sequence shown here is derived from an EMBL/GenBank/DDBJ whole genome shotgun (WGS) entry which is preliminary data.</text>
</comment>
<reference evidence="1 2" key="1">
    <citation type="journal article" date="2024" name="Commun. Biol.">
        <title>Comparative genomic analysis of thermophilic fungi reveals convergent evolutionary adaptations and gene losses.</title>
        <authorList>
            <person name="Steindorff A.S."/>
            <person name="Aguilar-Pontes M.V."/>
            <person name="Robinson A.J."/>
            <person name="Andreopoulos B."/>
            <person name="LaButti K."/>
            <person name="Kuo A."/>
            <person name="Mondo S."/>
            <person name="Riley R."/>
            <person name="Otillar R."/>
            <person name="Haridas S."/>
            <person name="Lipzen A."/>
            <person name="Grimwood J."/>
            <person name="Schmutz J."/>
            <person name="Clum A."/>
            <person name="Reid I.D."/>
            <person name="Moisan M.C."/>
            <person name="Butler G."/>
            <person name="Nguyen T.T.M."/>
            <person name="Dewar K."/>
            <person name="Conant G."/>
            <person name="Drula E."/>
            <person name="Henrissat B."/>
            <person name="Hansel C."/>
            <person name="Singer S."/>
            <person name="Hutchinson M.I."/>
            <person name="de Vries R.P."/>
            <person name="Natvig D.O."/>
            <person name="Powell A.J."/>
            <person name="Tsang A."/>
            <person name="Grigoriev I.V."/>
        </authorList>
    </citation>
    <scope>NUCLEOTIDE SEQUENCE [LARGE SCALE GENOMIC DNA]</scope>
    <source>
        <strain evidence="1 2">ATCC 24622</strain>
    </source>
</reference>
<gene>
    <name evidence="1" type="ORF">VTK73DRAFT_7734</name>
</gene>
<accession>A0ABR3WCW2</accession>
<sequence length="173" mass="18382">MPPVYYFRGEGVAAPEQADEAGGSRPFLEVEFAPAVADGRTGPSSPYSLEVFRNITNQPIFANASTCDNMIRVFDSDLSAGPEHAPAVVRGRVRASQVAPWQGMAQADGEVVGDGEEEAGSLGEWEWTGVYGVQVATPFIENGYLECRSLQGYTGEGGPGARLRKASGSHDEI</sequence>
<evidence type="ECO:0000313" key="2">
    <source>
        <dbReference type="Proteomes" id="UP001586593"/>
    </source>
</evidence>
<proteinExistence type="predicted"/>
<organism evidence="1 2">
    <name type="scientific">Phialemonium thermophilum</name>
    <dbReference type="NCBI Taxonomy" id="223376"/>
    <lineage>
        <taxon>Eukaryota</taxon>
        <taxon>Fungi</taxon>
        <taxon>Dikarya</taxon>
        <taxon>Ascomycota</taxon>
        <taxon>Pezizomycotina</taxon>
        <taxon>Sordariomycetes</taxon>
        <taxon>Sordariomycetidae</taxon>
        <taxon>Cephalothecales</taxon>
        <taxon>Cephalothecaceae</taxon>
        <taxon>Phialemonium</taxon>
    </lineage>
</organism>
<name>A0ABR3WCW2_9PEZI</name>